<sequence>MAEEYMESTSQDPDYDPDADMIVEGSEEEDENNLHDGEGDDSVSLSAFMKLKLPFFTGSTVGEDPRRFLDTMESICRALGASSTRSVTLASFHLENVAQQWIASYMRGRSSDAGPLGWKEFDKAFMDRFMPHSV</sequence>
<reference evidence="3" key="1">
    <citation type="submission" date="2025-08" db="UniProtKB">
        <authorList>
            <consortium name="RefSeq"/>
        </authorList>
    </citation>
    <scope>IDENTIFICATION</scope>
    <source>
        <tissue evidence="3">Leaf</tissue>
    </source>
</reference>
<dbReference type="AlphaFoldDB" id="A0A6J1BFP9"/>
<evidence type="ECO:0000313" key="3">
    <source>
        <dbReference type="RefSeq" id="XP_021297943.1"/>
    </source>
</evidence>
<accession>A0A6J1BFP9</accession>
<organism evidence="2 3">
    <name type="scientific">Herrania umbratica</name>
    <dbReference type="NCBI Taxonomy" id="108875"/>
    <lineage>
        <taxon>Eukaryota</taxon>
        <taxon>Viridiplantae</taxon>
        <taxon>Streptophyta</taxon>
        <taxon>Embryophyta</taxon>
        <taxon>Tracheophyta</taxon>
        <taxon>Spermatophyta</taxon>
        <taxon>Magnoliopsida</taxon>
        <taxon>eudicotyledons</taxon>
        <taxon>Gunneridae</taxon>
        <taxon>Pentapetalae</taxon>
        <taxon>rosids</taxon>
        <taxon>malvids</taxon>
        <taxon>Malvales</taxon>
        <taxon>Malvaceae</taxon>
        <taxon>Byttnerioideae</taxon>
        <taxon>Herrania</taxon>
    </lineage>
</organism>
<dbReference type="GeneID" id="110426931"/>
<evidence type="ECO:0000256" key="1">
    <source>
        <dbReference type="SAM" id="MobiDB-lite"/>
    </source>
</evidence>
<gene>
    <name evidence="3" type="primary">LOC110426931</name>
</gene>
<dbReference type="OrthoDB" id="852332at2759"/>
<name>A0A6J1BFP9_9ROSI</name>
<protein>
    <submittedName>
        <fullName evidence="3">Uncharacterized protein LOC110426931</fullName>
    </submittedName>
</protein>
<dbReference type="Proteomes" id="UP000504621">
    <property type="component" value="Unplaced"/>
</dbReference>
<keyword evidence="2" id="KW-1185">Reference proteome</keyword>
<feature type="region of interest" description="Disordered" evidence="1">
    <location>
        <begin position="1"/>
        <end position="39"/>
    </location>
</feature>
<feature type="compositionally biased region" description="Acidic residues" evidence="1">
    <location>
        <begin position="13"/>
        <end position="31"/>
    </location>
</feature>
<proteinExistence type="predicted"/>
<dbReference type="RefSeq" id="XP_021297943.1">
    <property type="nucleotide sequence ID" value="XM_021442268.1"/>
</dbReference>
<evidence type="ECO:0000313" key="2">
    <source>
        <dbReference type="Proteomes" id="UP000504621"/>
    </source>
</evidence>